<gene>
    <name evidence="1" type="ORF">DF3PB_1220005</name>
</gene>
<dbReference type="GO" id="GO:0005737">
    <property type="term" value="C:cytoplasm"/>
    <property type="evidence" value="ECO:0007669"/>
    <property type="project" value="InterPro"/>
</dbReference>
<dbReference type="SUPFAM" id="SSF53254">
    <property type="entry name" value="Phosphoglycerate mutase-like"/>
    <property type="match status" value="1"/>
</dbReference>
<dbReference type="InterPro" id="IPR013078">
    <property type="entry name" value="His_Pase_superF_clade-1"/>
</dbReference>
<accession>A0A380T8H5</accession>
<protein>
    <submittedName>
        <fullName evidence="1">Phosphohistidine phosphatase SixA</fullName>
    </submittedName>
</protein>
<reference evidence="1" key="1">
    <citation type="submission" date="2018-07" db="EMBL/GenBank/DDBJ databases">
        <authorList>
            <person name="Quirk P.G."/>
            <person name="Krulwich T.A."/>
        </authorList>
    </citation>
    <scope>NUCLEOTIDE SEQUENCE</scope>
</reference>
<sequence>MHLYLVQHGEAVPEDIDVNRPLTATGRGDVERLAQFMQESGVRVDRVVCSDKLRARTSADILAAAVADAAAIQVMEKGLLPKDSTEGLVDKAAEWKDHTLVVGHQPFMSRFVSRLVLGNEHPLVVDFVPGTAVCLVRRTVTGAWFINWMVPPELLRRDQP</sequence>
<dbReference type="AlphaFoldDB" id="A0A380T8H5"/>
<dbReference type="SMART" id="SM00855">
    <property type="entry name" value="PGAM"/>
    <property type="match status" value="1"/>
</dbReference>
<dbReference type="InterPro" id="IPR004449">
    <property type="entry name" value="SixA"/>
</dbReference>
<dbReference type="Gene3D" id="3.40.50.1240">
    <property type="entry name" value="Phosphoglycerate mutase-like"/>
    <property type="match status" value="1"/>
</dbReference>
<name>A0A380T8H5_9ZZZZ</name>
<dbReference type="CDD" id="cd07067">
    <property type="entry name" value="HP_PGM_like"/>
    <property type="match status" value="1"/>
</dbReference>
<evidence type="ECO:0000313" key="1">
    <source>
        <dbReference type="EMBL" id="SUS04206.1"/>
    </source>
</evidence>
<dbReference type="Pfam" id="PF00300">
    <property type="entry name" value="His_Phos_1"/>
    <property type="match status" value="1"/>
</dbReference>
<dbReference type="NCBIfam" id="TIGR00249">
    <property type="entry name" value="sixA"/>
    <property type="match status" value="1"/>
</dbReference>
<proteinExistence type="predicted"/>
<organism evidence="1">
    <name type="scientific">metagenome</name>
    <dbReference type="NCBI Taxonomy" id="256318"/>
    <lineage>
        <taxon>unclassified sequences</taxon>
        <taxon>metagenomes</taxon>
    </lineage>
</organism>
<dbReference type="GO" id="GO:0101006">
    <property type="term" value="F:protein histidine phosphatase activity"/>
    <property type="evidence" value="ECO:0007669"/>
    <property type="project" value="InterPro"/>
</dbReference>
<dbReference type="EMBL" id="UIDG01000027">
    <property type="protein sequence ID" value="SUS04206.1"/>
    <property type="molecule type" value="Genomic_DNA"/>
</dbReference>
<dbReference type="InterPro" id="IPR029033">
    <property type="entry name" value="His_PPase_superfam"/>
</dbReference>